<evidence type="ECO:0000256" key="7">
    <source>
        <dbReference type="ARBA" id="ARBA00024739"/>
    </source>
</evidence>
<comment type="similarity">
    <text evidence="1">Belongs to the FlgM family.</text>
</comment>
<feature type="domain" description="Anti-sigma-28 factor FlgM C-terminal" evidence="9">
    <location>
        <begin position="39"/>
        <end position="93"/>
    </location>
</feature>
<evidence type="ECO:0000256" key="5">
    <source>
        <dbReference type="ARBA" id="ARBA00023015"/>
    </source>
</evidence>
<evidence type="ECO:0000313" key="10">
    <source>
        <dbReference type="EMBL" id="OAI29109.1"/>
    </source>
</evidence>
<keyword evidence="5" id="KW-0805">Transcription regulation</keyword>
<evidence type="ECO:0000256" key="4">
    <source>
        <dbReference type="ARBA" id="ARBA00022795"/>
    </source>
</evidence>
<evidence type="ECO:0000313" key="11">
    <source>
        <dbReference type="Proteomes" id="UP000077628"/>
    </source>
</evidence>
<evidence type="ECO:0000256" key="1">
    <source>
        <dbReference type="ARBA" id="ARBA00005322"/>
    </source>
</evidence>
<comment type="caution">
    <text evidence="10">The sequence shown here is derived from an EMBL/GenBank/DDBJ whole genome shotgun (WGS) entry which is preliminary data.</text>
</comment>
<dbReference type="InterPro" id="IPR035890">
    <property type="entry name" value="Anti-sigma-28_factor_FlgM_sf"/>
</dbReference>
<dbReference type="RefSeq" id="WP_064023952.1">
    <property type="nucleotide sequence ID" value="NZ_LUUK01000005.1"/>
</dbReference>
<keyword evidence="3" id="KW-0678">Repressor</keyword>
<accession>A0A177PI78</accession>
<dbReference type="SUPFAM" id="SSF101498">
    <property type="entry name" value="Anti-sigma factor FlgM"/>
    <property type="match status" value="1"/>
</dbReference>
<reference evidence="11" key="1">
    <citation type="submission" date="2016-03" db="EMBL/GenBank/DDBJ databases">
        <authorList>
            <person name="Heylen K."/>
            <person name="De Vos P."/>
            <person name="Vekeman B."/>
        </authorList>
    </citation>
    <scope>NUCLEOTIDE SEQUENCE [LARGE SCALE GENOMIC DNA]</scope>
    <source>
        <strain evidence="11">R-45383</strain>
    </source>
</reference>
<evidence type="ECO:0000256" key="8">
    <source>
        <dbReference type="ARBA" id="ARBA00030117"/>
    </source>
</evidence>
<evidence type="ECO:0000259" key="9">
    <source>
        <dbReference type="Pfam" id="PF04316"/>
    </source>
</evidence>
<dbReference type="InterPro" id="IPR007412">
    <property type="entry name" value="FlgM"/>
</dbReference>
<keyword evidence="11" id="KW-1185">Reference proteome</keyword>
<protein>
    <recommendedName>
        <fullName evidence="2">Negative regulator of flagellin synthesis</fullName>
    </recommendedName>
    <alternativeName>
        <fullName evidence="8">Anti-sigma-28 factor</fullName>
    </alternativeName>
</protein>
<dbReference type="NCBIfam" id="TIGR03824">
    <property type="entry name" value="FlgM_jcvi"/>
    <property type="match status" value="1"/>
</dbReference>
<dbReference type="Proteomes" id="UP000077628">
    <property type="component" value="Unassembled WGS sequence"/>
</dbReference>
<dbReference type="Pfam" id="PF04316">
    <property type="entry name" value="FlgM"/>
    <property type="match status" value="1"/>
</dbReference>
<dbReference type="GO" id="GO:0045892">
    <property type="term" value="P:negative regulation of DNA-templated transcription"/>
    <property type="evidence" value="ECO:0007669"/>
    <property type="project" value="InterPro"/>
</dbReference>
<proteinExistence type="inferred from homology"/>
<sequence length="102" mass="10678">MAIESINGKAFSTVVPAKTAAKDLVEANKDQSASALDTDTVNITATAQGLAEAAATSASSPAVNEDRVAEIRAALQSGTYSFDPERIARKMMQFEDKLPDSS</sequence>
<name>A0A177PI78_9GAMM</name>
<comment type="function">
    <text evidence="7">Responsible for the coupling of flagellin expression to flagellar assembly by preventing expression of the flagellin genes when a component of the middle class of proteins is defective. It negatively regulates flagellar genes by inhibiting the activity of FliA by directly binding to FliA.</text>
</comment>
<evidence type="ECO:0000256" key="2">
    <source>
        <dbReference type="ARBA" id="ARBA00017823"/>
    </source>
</evidence>
<dbReference type="OrthoDB" id="6120348at2"/>
<dbReference type="AlphaFoldDB" id="A0A177PI78"/>
<dbReference type="GO" id="GO:0044781">
    <property type="term" value="P:bacterial-type flagellum organization"/>
    <property type="evidence" value="ECO:0007669"/>
    <property type="project" value="UniProtKB-KW"/>
</dbReference>
<gene>
    <name evidence="10" type="ORF">A1355_16990</name>
</gene>
<dbReference type="EMBL" id="LUUK01000005">
    <property type="protein sequence ID" value="OAI29109.1"/>
    <property type="molecule type" value="Genomic_DNA"/>
</dbReference>
<dbReference type="STRING" id="702114.A1355_16990"/>
<organism evidence="10 11">
    <name type="scientific">Methylomonas koyamae</name>
    <dbReference type="NCBI Taxonomy" id="702114"/>
    <lineage>
        <taxon>Bacteria</taxon>
        <taxon>Pseudomonadati</taxon>
        <taxon>Pseudomonadota</taxon>
        <taxon>Gammaproteobacteria</taxon>
        <taxon>Methylococcales</taxon>
        <taxon>Methylococcaceae</taxon>
        <taxon>Methylomonas</taxon>
    </lineage>
</organism>
<keyword evidence="4" id="KW-1005">Bacterial flagellum biogenesis</keyword>
<keyword evidence="6" id="KW-0804">Transcription</keyword>
<dbReference type="InterPro" id="IPR031316">
    <property type="entry name" value="FlgM_C"/>
</dbReference>
<evidence type="ECO:0000256" key="3">
    <source>
        <dbReference type="ARBA" id="ARBA00022491"/>
    </source>
</evidence>
<evidence type="ECO:0000256" key="6">
    <source>
        <dbReference type="ARBA" id="ARBA00023163"/>
    </source>
</evidence>